<evidence type="ECO:0000256" key="8">
    <source>
        <dbReference type="ARBA" id="ARBA00022827"/>
    </source>
</evidence>
<dbReference type="GO" id="GO:0005829">
    <property type="term" value="C:cytosol"/>
    <property type="evidence" value="ECO:0007669"/>
    <property type="project" value="TreeGrafter"/>
</dbReference>
<keyword evidence="7" id="KW-0288">FMN</keyword>
<proteinExistence type="inferred from homology"/>
<gene>
    <name evidence="13" type="primary">aroC</name>
    <name evidence="13" type="ORF">HF295_06120</name>
</gene>
<evidence type="ECO:0000313" key="13">
    <source>
        <dbReference type="EMBL" id="QLY40445.1"/>
    </source>
</evidence>
<evidence type="ECO:0000256" key="10">
    <source>
        <dbReference type="ARBA" id="ARBA00023141"/>
    </source>
</evidence>
<dbReference type="InterPro" id="IPR020541">
    <property type="entry name" value="Chorismate_synthase_CS"/>
</dbReference>
<evidence type="ECO:0000256" key="9">
    <source>
        <dbReference type="ARBA" id="ARBA00022857"/>
    </source>
</evidence>
<comment type="cofactor">
    <cofactor evidence="1">
        <name>FMNH2</name>
        <dbReference type="ChEBI" id="CHEBI:57618"/>
    </cofactor>
</comment>
<dbReference type="GO" id="GO:0009423">
    <property type="term" value="P:chorismate biosynthetic process"/>
    <property type="evidence" value="ECO:0007669"/>
    <property type="project" value="UniProtKB-UniRule"/>
</dbReference>
<accession>A0A7L6N625</accession>
<evidence type="ECO:0000256" key="4">
    <source>
        <dbReference type="ARBA" id="ARBA00013036"/>
    </source>
</evidence>
<dbReference type="Proteomes" id="UP000512167">
    <property type="component" value="Chromosome"/>
</dbReference>
<dbReference type="RefSeq" id="WP_312031284.1">
    <property type="nucleotide sequence ID" value="NZ_CP051151.1"/>
</dbReference>
<dbReference type="PANTHER" id="PTHR21085:SF0">
    <property type="entry name" value="CHORISMATE SYNTHASE"/>
    <property type="match status" value="1"/>
</dbReference>
<dbReference type="GO" id="GO:0004107">
    <property type="term" value="F:chorismate synthase activity"/>
    <property type="evidence" value="ECO:0007669"/>
    <property type="project" value="UniProtKB-UniRule"/>
</dbReference>
<dbReference type="GO" id="GO:0009073">
    <property type="term" value="P:aromatic amino acid family biosynthetic process"/>
    <property type="evidence" value="ECO:0007669"/>
    <property type="project" value="UniProtKB-KW"/>
</dbReference>
<dbReference type="Pfam" id="PF01264">
    <property type="entry name" value="Chorismate_synt"/>
    <property type="match status" value="1"/>
</dbReference>
<dbReference type="InterPro" id="IPR000453">
    <property type="entry name" value="Chorismate_synth"/>
</dbReference>
<protein>
    <recommendedName>
        <fullName evidence="4 12">Chorismate synthase</fullName>
        <ecNumber evidence="4 12">4.2.3.5</ecNumber>
    </recommendedName>
</protein>
<evidence type="ECO:0000256" key="1">
    <source>
        <dbReference type="ARBA" id="ARBA00001914"/>
    </source>
</evidence>
<dbReference type="Gene3D" id="3.60.150.10">
    <property type="entry name" value="Chorismate synthase AroC"/>
    <property type="match status" value="1"/>
</dbReference>
<organism evidence="13 14">
    <name type="scientific">Hujiaoplasma nucleasis</name>
    <dbReference type="NCBI Taxonomy" id="2725268"/>
    <lineage>
        <taxon>Bacteria</taxon>
        <taxon>Bacillati</taxon>
        <taxon>Mycoplasmatota</taxon>
        <taxon>Mollicutes</taxon>
        <taxon>Candidatus Izemoplasmatales</taxon>
        <taxon>Hujiaoplasmataceae</taxon>
        <taxon>Hujiaoplasma</taxon>
    </lineage>
</organism>
<name>A0A7L6N625_9MOLU</name>
<evidence type="ECO:0000256" key="2">
    <source>
        <dbReference type="ARBA" id="ARBA00005044"/>
    </source>
</evidence>
<dbReference type="EMBL" id="CP051151">
    <property type="protein sequence ID" value="QLY40445.1"/>
    <property type="molecule type" value="Genomic_DNA"/>
</dbReference>
<dbReference type="PANTHER" id="PTHR21085">
    <property type="entry name" value="CHORISMATE SYNTHASE"/>
    <property type="match status" value="1"/>
</dbReference>
<dbReference type="GO" id="GO:0008652">
    <property type="term" value="P:amino acid biosynthetic process"/>
    <property type="evidence" value="ECO:0007669"/>
    <property type="project" value="UniProtKB-KW"/>
</dbReference>
<reference evidence="13 14" key="1">
    <citation type="submission" date="2020-04" db="EMBL/GenBank/DDBJ databases">
        <authorList>
            <person name="Zheng R.K."/>
            <person name="Sun C.M."/>
        </authorList>
    </citation>
    <scope>NUCLEOTIDE SEQUENCE [LARGE SCALE GENOMIC DNA]</scope>
    <source>
        <strain evidence="14">zrk29</strain>
    </source>
</reference>
<keyword evidence="6" id="KW-0285">Flavoprotein</keyword>
<evidence type="ECO:0000313" key="14">
    <source>
        <dbReference type="Proteomes" id="UP000512167"/>
    </source>
</evidence>
<dbReference type="EC" id="4.2.3.5" evidence="4 12"/>
<dbReference type="KEGG" id="tbk:HF295_06120"/>
<sequence length="360" mass="39889">MNSVGKNIIITFFGESHSSYMGIVIDHLSPGIEINHDLIKSNLEKRRPKSKLNTSRLEFDEYEVISGIKDNKTTGAPLTFLIKNNDVQSKDYPNLNQIPRPSHADYPAYIKYKGKNDYLGGGMFSGRLTALWVIVGSIAQDILEKKNIFLGSHIKKIHHLYDDSFDYSNVSKKLIQDLNKSDIPLINNKIEEDIIKLIDQTIKEKDSIGGIMESAIINLPVGLGQPIFHSIESYLSYLLFSIPSVKGVEFGDGFDISDLKGSEANDQYTVENGIIKTKTNHNGGCLGGLTTGMPLVVKTAFKPIASIKQVMNTVDTTKNENTQILLSGRHDAQILTRVSSVINAVLNFGILDFLSGEEKQ</sequence>
<comment type="pathway">
    <text evidence="2">Metabolic intermediate biosynthesis; chorismate biosynthesis; chorismate from D-erythrose 4-phosphate and phosphoenolpyruvate: step 7/7.</text>
</comment>
<dbReference type="AlphaFoldDB" id="A0A7L6N625"/>
<keyword evidence="8" id="KW-0274">FAD</keyword>
<evidence type="ECO:0000256" key="6">
    <source>
        <dbReference type="ARBA" id="ARBA00022630"/>
    </source>
</evidence>
<comment type="similarity">
    <text evidence="3">Belongs to the chorismate synthase family.</text>
</comment>
<dbReference type="GO" id="GO:0010181">
    <property type="term" value="F:FMN binding"/>
    <property type="evidence" value="ECO:0007669"/>
    <property type="project" value="TreeGrafter"/>
</dbReference>
<dbReference type="UniPathway" id="UPA00053">
    <property type="reaction ID" value="UER00090"/>
</dbReference>
<evidence type="ECO:0000256" key="7">
    <source>
        <dbReference type="ARBA" id="ARBA00022643"/>
    </source>
</evidence>
<keyword evidence="10" id="KW-0057">Aromatic amino acid biosynthesis</keyword>
<dbReference type="InterPro" id="IPR035904">
    <property type="entry name" value="Chorismate_synth_AroC_sf"/>
</dbReference>
<evidence type="ECO:0000256" key="12">
    <source>
        <dbReference type="NCBIfam" id="TIGR00033"/>
    </source>
</evidence>
<dbReference type="PIRSF" id="PIRSF001456">
    <property type="entry name" value="Chorismate_synth"/>
    <property type="match status" value="1"/>
</dbReference>
<keyword evidence="9" id="KW-0521">NADP</keyword>
<evidence type="ECO:0000256" key="5">
    <source>
        <dbReference type="ARBA" id="ARBA00022605"/>
    </source>
</evidence>
<evidence type="ECO:0000256" key="3">
    <source>
        <dbReference type="ARBA" id="ARBA00008014"/>
    </source>
</evidence>
<keyword evidence="5" id="KW-0028">Amino-acid biosynthesis</keyword>
<dbReference type="CDD" id="cd07304">
    <property type="entry name" value="Chorismate_synthase"/>
    <property type="match status" value="1"/>
</dbReference>
<dbReference type="NCBIfam" id="TIGR00033">
    <property type="entry name" value="aroC"/>
    <property type="match status" value="1"/>
</dbReference>
<keyword evidence="11 13" id="KW-0456">Lyase</keyword>
<dbReference type="PROSITE" id="PS00788">
    <property type="entry name" value="CHORISMATE_SYNTHASE_2"/>
    <property type="match status" value="1"/>
</dbReference>
<keyword evidence="14" id="KW-1185">Reference proteome</keyword>
<dbReference type="SUPFAM" id="SSF103263">
    <property type="entry name" value="Chorismate synthase, AroC"/>
    <property type="match status" value="1"/>
</dbReference>
<evidence type="ECO:0000256" key="11">
    <source>
        <dbReference type="ARBA" id="ARBA00023239"/>
    </source>
</evidence>
<dbReference type="NCBIfam" id="NF003793">
    <property type="entry name" value="PRK05382.1"/>
    <property type="match status" value="1"/>
</dbReference>